<evidence type="ECO:0000256" key="5">
    <source>
        <dbReference type="ARBA" id="ARBA00022984"/>
    </source>
</evidence>
<dbReference type="PRINTS" id="PR01806">
    <property type="entry name" value="VIRFACTRMVIN"/>
</dbReference>
<keyword evidence="6 8" id="KW-1133">Transmembrane helix</keyword>
<feature type="transmembrane region" description="Helical" evidence="8">
    <location>
        <begin position="417"/>
        <end position="438"/>
    </location>
</feature>
<comment type="caution">
    <text evidence="9">The sequence shown here is derived from an EMBL/GenBank/DDBJ whole genome shotgun (WGS) entry which is preliminary data.</text>
</comment>
<dbReference type="Pfam" id="PF03023">
    <property type="entry name" value="MurJ"/>
    <property type="match status" value="1"/>
</dbReference>
<feature type="transmembrane region" description="Helical" evidence="8">
    <location>
        <begin position="314"/>
        <end position="332"/>
    </location>
</feature>
<keyword evidence="7 8" id="KW-0472">Membrane</keyword>
<evidence type="ECO:0000256" key="3">
    <source>
        <dbReference type="ARBA" id="ARBA00022692"/>
    </source>
</evidence>
<sequence>MQRTLIYSYIQRYLALFVGLGQRLRRTPLRAWPTLEFEVREATALYVVTFLISASLGVIRQILLNARFGLGPEAAAYYAAFRLPETVAMLVAGGALTNALIPVLLRVANRDDEQSALRLVNATLTMMLAFIAPLALVAALAAPLFVRTLLAPGFDAPTQALTVSLSRLMLMEVLLVVTEAALAAILISRNQVLLPALAIAARNVTLIGGILLALLIPEVGIYGPTIGALIDALIQLLLLVPGLRQRGYRPEVIWEPNNVDLHTVGRLMVPNALGAVSNYAGNIVDTAFASLTGIAAAVGALFNAWLLIGLPTRLLGVAVGQAALPHLALLGIRNDLAGFRRLLFRTLVTVSVLALFAAALLILLGRPLLILLFQRGAFDAAAVDLTYQVLAIYALGLPSYVATEVATRALVARYDTLTAMLANMLQLVIRIMLAMLLLEPFGVAAVPMAHVLSAFGETLILLVVLWYKVRDPLRTP</sequence>
<feature type="transmembrane region" description="Helical" evidence="8">
    <location>
        <begin position="165"/>
        <end position="187"/>
    </location>
</feature>
<feature type="transmembrane region" description="Helical" evidence="8">
    <location>
        <begin position="119"/>
        <end position="145"/>
    </location>
</feature>
<dbReference type="PANTHER" id="PTHR43486:SF1">
    <property type="entry name" value="LIPID II FLIPPASE MURJ-RELATED"/>
    <property type="match status" value="1"/>
</dbReference>
<evidence type="ECO:0000256" key="2">
    <source>
        <dbReference type="ARBA" id="ARBA00022475"/>
    </source>
</evidence>
<dbReference type="Proteomes" id="UP001193081">
    <property type="component" value="Unassembled WGS sequence"/>
</dbReference>
<keyword evidence="2" id="KW-1003">Cell membrane</keyword>
<evidence type="ECO:0000256" key="7">
    <source>
        <dbReference type="ARBA" id="ARBA00023136"/>
    </source>
</evidence>
<proteinExistence type="predicted"/>
<name>A0ABS4D8P8_9CHLR</name>
<feature type="transmembrane region" description="Helical" evidence="8">
    <location>
        <begin position="221"/>
        <end position="240"/>
    </location>
</feature>
<gene>
    <name evidence="9" type="ORF">EYB53_008900</name>
</gene>
<feature type="transmembrane region" description="Helical" evidence="8">
    <location>
        <begin position="287"/>
        <end position="308"/>
    </location>
</feature>
<feature type="transmembrane region" description="Helical" evidence="8">
    <location>
        <begin position="194"/>
        <end position="215"/>
    </location>
</feature>
<feature type="transmembrane region" description="Helical" evidence="8">
    <location>
        <begin position="444"/>
        <end position="467"/>
    </location>
</feature>
<evidence type="ECO:0000256" key="6">
    <source>
        <dbReference type="ARBA" id="ARBA00022989"/>
    </source>
</evidence>
<keyword evidence="4" id="KW-0133">Cell shape</keyword>
<dbReference type="RefSeq" id="WP_167857318.1">
    <property type="nucleotide sequence ID" value="NZ_SIJK02000012.1"/>
</dbReference>
<keyword evidence="3 8" id="KW-0812">Transmembrane</keyword>
<evidence type="ECO:0000256" key="8">
    <source>
        <dbReference type="SAM" id="Phobius"/>
    </source>
</evidence>
<evidence type="ECO:0000313" key="10">
    <source>
        <dbReference type="Proteomes" id="UP001193081"/>
    </source>
</evidence>
<reference evidence="9 10" key="1">
    <citation type="submission" date="2021-03" db="EMBL/GenBank/DDBJ databases">
        <authorList>
            <person name="Grouzdev D.S."/>
        </authorList>
    </citation>
    <scope>NUCLEOTIDE SEQUENCE [LARGE SCALE GENOMIC DNA]</scope>
    <source>
        <strain evidence="9 10">M50-1</strain>
    </source>
</reference>
<organism evidence="9 10">
    <name type="scientific">Candidatus Chloroploca mongolica</name>
    <dbReference type="NCBI Taxonomy" id="2528176"/>
    <lineage>
        <taxon>Bacteria</taxon>
        <taxon>Bacillati</taxon>
        <taxon>Chloroflexota</taxon>
        <taxon>Chloroflexia</taxon>
        <taxon>Chloroflexales</taxon>
        <taxon>Chloroflexineae</taxon>
        <taxon>Oscillochloridaceae</taxon>
        <taxon>Candidatus Chloroploca</taxon>
    </lineage>
</organism>
<keyword evidence="10" id="KW-1185">Reference proteome</keyword>
<evidence type="ECO:0000256" key="4">
    <source>
        <dbReference type="ARBA" id="ARBA00022960"/>
    </source>
</evidence>
<feature type="transmembrane region" description="Helical" evidence="8">
    <location>
        <begin position="385"/>
        <end position="405"/>
    </location>
</feature>
<accession>A0ABS4D8P8</accession>
<dbReference type="EMBL" id="SIJK02000012">
    <property type="protein sequence ID" value="MBP1465822.1"/>
    <property type="molecule type" value="Genomic_DNA"/>
</dbReference>
<evidence type="ECO:0000313" key="9">
    <source>
        <dbReference type="EMBL" id="MBP1465822.1"/>
    </source>
</evidence>
<evidence type="ECO:0000256" key="1">
    <source>
        <dbReference type="ARBA" id="ARBA00004651"/>
    </source>
</evidence>
<feature type="transmembrane region" description="Helical" evidence="8">
    <location>
        <begin position="344"/>
        <end position="365"/>
    </location>
</feature>
<dbReference type="InterPro" id="IPR004268">
    <property type="entry name" value="MurJ"/>
</dbReference>
<comment type="subcellular location">
    <subcellularLocation>
        <location evidence="1">Cell membrane</location>
        <topology evidence="1">Multi-pass membrane protein</topology>
    </subcellularLocation>
</comment>
<feature type="transmembrane region" description="Helical" evidence="8">
    <location>
        <begin position="87"/>
        <end position="107"/>
    </location>
</feature>
<protein>
    <submittedName>
        <fullName evidence="9">Murein biosynthesis integral membrane protein MurJ</fullName>
    </submittedName>
</protein>
<dbReference type="PANTHER" id="PTHR43486">
    <property type="entry name" value="LIPID II FLIPPASE MURJ-RELATED"/>
    <property type="match status" value="1"/>
</dbReference>
<keyword evidence="5" id="KW-0573">Peptidoglycan synthesis</keyword>
<feature type="transmembrane region" description="Helical" evidence="8">
    <location>
        <begin position="44"/>
        <end position="63"/>
    </location>
</feature>